<proteinExistence type="predicted"/>
<reference evidence="1" key="1">
    <citation type="journal article" date="2015" name="Nature">
        <title>Complex archaea that bridge the gap between prokaryotes and eukaryotes.</title>
        <authorList>
            <person name="Spang A."/>
            <person name="Saw J.H."/>
            <person name="Jorgensen S.L."/>
            <person name="Zaremba-Niedzwiedzka K."/>
            <person name="Martijn J."/>
            <person name="Lind A.E."/>
            <person name="van Eijk R."/>
            <person name="Schleper C."/>
            <person name="Guy L."/>
            <person name="Ettema T.J."/>
        </authorList>
    </citation>
    <scope>NUCLEOTIDE SEQUENCE</scope>
</reference>
<accession>A0A0F8XP88</accession>
<feature type="non-terminal residue" evidence="1">
    <location>
        <position position="64"/>
    </location>
</feature>
<comment type="caution">
    <text evidence="1">The sequence shown here is derived from an EMBL/GenBank/DDBJ whole genome shotgun (WGS) entry which is preliminary data.</text>
</comment>
<gene>
    <name evidence="1" type="ORF">LCGC14_2920260</name>
</gene>
<dbReference type="EMBL" id="LAZR01058015">
    <property type="protein sequence ID" value="KKK70808.1"/>
    <property type="molecule type" value="Genomic_DNA"/>
</dbReference>
<organism evidence="1">
    <name type="scientific">marine sediment metagenome</name>
    <dbReference type="NCBI Taxonomy" id="412755"/>
    <lineage>
        <taxon>unclassified sequences</taxon>
        <taxon>metagenomes</taxon>
        <taxon>ecological metagenomes</taxon>
    </lineage>
</organism>
<dbReference type="AlphaFoldDB" id="A0A0F8XP88"/>
<protein>
    <submittedName>
        <fullName evidence="1">Uncharacterized protein</fullName>
    </submittedName>
</protein>
<name>A0A0F8XP88_9ZZZZ</name>
<sequence>MPELVAAENRWTPCEIDDAGGITLIDGSDTMSKKKTKAMRRPVAWRLVTAQEEGVPGVDIDVAA</sequence>
<evidence type="ECO:0000313" key="1">
    <source>
        <dbReference type="EMBL" id="KKK70808.1"/>
    </source>
</evidence>